<dbReference type="Pfam" id="PF00004">
    <property type="entry name" value="AAA"/>
    <property type="match status" value="1"/>
</dbReference>
<evidence type="ECO:0000313" key="4">
    <source>
        <dbReference type="Proteomes" id="UP000222542"/>
    </source>
</evidence>
<dbReference type="GO" id="GO:0005634">
    <property type="term" value="C:nucleus"/>
    <property type="evidence" value="ECO:0000318"/>
    <property type="project" value="GO_Central"/>
</dbReference>
<dbReference type="InterPro" id="IPR055278">
    <property type="entry name" value="CDC48c"/>
</dbReference>
<dbReference type="GO" id="GO:0016887">
    <property type="term" value="F:ATP hydrolysis activity"/>
    <property type="evidence" value="ECO:0000318"/>
    <property type="project" value="GO_Central"/>
</dbReference>
<dbReference type="SMR" id="A0A2G2YBV2"/>
<dbReference type="PANTHER" id="PTHR48470:SF1">
    <property type="entry name" value="CELL DIVISION CONTROL PROTEIN 48 C ISOFORM 1"/>
    <property type="match status" value="1"/>
</dbReference>
<dbReference type="SUPFAM" id="SSF52540">
    <property type="entry name" value="P-loop containing nucleoside triphosphate hydrolases"/>
    <property type="match status" value="1"/>
</dbReference>
<sequence length="325" mass="35687">MFSKGGGRRNGVTRDLKGGVREGERFGGSDGSVDGPRILFHGLPGCHKTKLAHAIADETRVPFYKLSAIELVSGVSGASEKNIRELFSKAYRTAPSIMFIDEIDAIASKTENLQKEMEQHIVKQLLTCMDESHRVVKPNDAEASALPSDKRNSEAKSDGSNRGPGYVLVIGADREIALGIPDENARPQILSVLTRNLRVEGAFDVMKIASSTPGFVGADLAALTNKEGNLAMKRITDMRKVELLGESEDGEDAEEWWRKPWSPEEMANLSINMADFERYMFVLLNLEDSVSAFFGTALSWYISTVNAISPVARNVLCLCLFDEVE</sequence>
<dbReference type="SMART" id="SM00382">
    <property type="entry name" value="AAA"/>
    <property type="match status" value="1"/>
</dbReference>
<proteinExistence type="predicted"/>
<dbReference type="AlphaFoldDB" id="A0A2G2YBV2"/>
<feature type="region of interest" description="Disordered" evidence="1">
    <location>
        <begin position="138"/>
        <end position="160"/>
    </location>
</feature>
<dbReference type="GO" id="GO:0051301">
    <property type="term" value="P:cell division"/>
    <property type="evidence" value="ECO:0007669"/>
    <property type="project" value="UniProtKB-KW"/>
</dbReference>
<dbReference type="InterPro" id="IPR003593">
    <property type="entry name" value="AAA+_ATPase"/>
</dbReference>
<protein>
    <submittedName>
        <fullName evidence="3">Cell division control protein 48 -like protein C</fullName>
    </submittedName>
</protein>
<reference evidence="3 4" key="1">
    <citation type="journal article" date="2014" name="Nat. Genet.">
        <title>Genome sequence of the hot pepper provides insights into the evolution of pungency in Capsicum species.</title>
        <authorList>
            <person name="Kim S."/>
            <person name="Park M."/>
            <person name="Yeom S.I."/>
            <person name="Kim Y.M."/>
            <person name="Lee J.M."/>
            <person name="Lee H.A."/>
            <person name="Seo E."/>
            <person name="Choi J."/>
            <person name="Cheong K."/>
            <person name="Kim K.T."/>
            <person name="Jung K."/>
            <person name="Lee G.W."/>
            <person name="Oh S.K."/>
            <person name="Bae C."/>
            <person name="Kim S.B."/>
            <person name="Lee H.Y."/>
            <person name="Kim S.Y."/>
            <person name="Kim M.S."/>
            <person name="Kang B.C."/>
            <person name="Jo Y.D."/>
            <person name="Yang H.B."/>
            <person name="Jeong H.J."/>
            <person name="Kang W.H."/>
            <person name="Kwon J.K."/>
            <person name="Shin C."/>
            <person name="Lim J.Y."/>
            <person name="Park J.H."/>
            <person name="Huh J.H."/>
            <person name="Kim J.S."/>
            <person name="Kim B.D."/>
            <person name="Cohen O."/>
            <person name="Paran I."/>
            <person name="Suh M.C."/>
            <person name="Lee S.B."/>
            <person name="Kim Y.K."/>
            <person name="Shin Y."/>
            <person name="Noh S.J."/>
            <person name="Park J."/>
            <person name="Seo Y.S."/>
            <person name="Kwon S.Y."/>
            <person name="Kim H.A."/>
            <person name="Park J.M."/>
            <person name="Kim H.J."/>
            <person name="Choi S.B."/>
            <person name="Bosland P.W."/>
            <person name="Reeves G."/>
            <person name="Jo S.H."/>
            <person name="Lee B.W."/>
            <person name="Cho H.T."/>
            <person name="Choi H.S."/>
            <person name="Lee M.S."/>
            <person name="Yu Y."/>
            <person name="Do Choi Y."/>
            <person name="Park B.S."/>
            <person name="van Deynze A."/>
            <person name="Ashrafi H."/>
            <person name="Hill T."/>
            <person name="Kim W.T."/>
            <person name="Pai H.S."/>
            <person name="Ahn H.K."/>
            <person name="Yeam I."/>
            <person name="Giovannoni J.J."/>
            <person name="Rose J.K."/>
            <person name="Sorensen I."/>
            <person name="Lee S.J."/>
            <person name="Kim R.W."/>
            <person name="Choi I.Y."/>
            <person name="Choi B.S."/>
            <person name="Lim J.S."/>
            <person name="Lee Y.H."/>
            <person name="Choi D."/>
        </authorList>
    </citation>
    <scope>NUCLEOTIDE SEQUENCE [LARGE SCALE GENOMIC DNA]</scope>
    <source>
        <strain evidence="4">cv. CM334</strain>
    </source>
</reference>
<dbReference type="GO" id="GO:0005524">
    <property type="term" value="F:ATP binding"/>
    <property type="evidence" value="ECO:0007669"/>
    <property type="project" value="InterPro"/>
</dbReference>
<reference evidence="3 4" key="2">
    <citation type="journal article" date="2017" name="Genome Biol.">
        <title>New reference genome sequences of hot pepper reveal the massive evolution of plant disease-resistance genes by retroduplication.</title>
        <authorList>
            <person name="Kim S."/>
            <person name="Park J."/>
            <person name="Yeom S.I."/>
            <person name="Kim Y.M."/>
            <person name="Seo E."/>
            <person name="Kim K.T."/>
            <person name="Kim M.S."/>
            <person name="Lee J.M."/>
            <person name="Cheong K."/>
            <person name="Shin H.S."/>
            <person name="Kim S.B."/>
            <person name="Han K."/>
            <person name="Lee J."/>
            <person name="Park M."/>
            <person name="Lee H.A."/>
            <person name="Lee H.Y."/>
            <person name="Lee Y."/>
            <person name="Oh S."/>
            <person name="Lee J.H."/>
            <person name="Choi E."/>
            <person name="Choi E."/>
            <person name="Lee S.E."/>
            <person name="Jeon J."/>
            <person name="Kim H."/>
            <person name="Choi G."/>
            <person name="Song H."/>
            <person name="Lee J."/>
            <person name="Lee S.C."/>
            <person name="Kwon J.K."/>
            <person name="Lee H.Y."/>
            <person name="Koo N."/>
            <person name="Hong Y."/>
            <person name="Kim R.W."/>
            <person name="Kang W.H."/>
            <person name="Huh J.H."/>
            <person name="Kang B.C."/>
            <person name="Yang T.J."/>
            <person name="Lee Y.H."/>
            <person name="Bennetzen J.L."/>
            <person name="Choi D."/>
        </authorList>
    </citation>
    <scope>NUCLEOTIDE SEQUENCE [LARGE SCALE GENOMIC DNA]</scope>
    <source>
        <strain evidence="4">cv. CM334</strain>
    </source>
</reference>
<keyword evidence="4" id="KW-1185">Reference proteome</keyword>
<dbReference type="Gene3D" id="3.40.50.300">
    <property type="entry name" value="P-loop containing nucleotide triphosphate hydrolases"/>
    <property type="match status" value="1"/>
</dbReference>
<dbReference type="Gramene" id="PHT67226">
    <property type="protein sequence ID" value="PHT67226"/>
    <property type="gene ID" value="T459_26713"/>
</dbReference>
<dbReference type="STRING" id="4072.A0A2G2YBV2"/>
<feature type="domain" description="AAA+ ATPase" evidence="2">
    <location>
        <begin position="34"/>
        <end position="200"/>
    </location>
</feature>
<dbReference type="InterPro" id="IPR041569">
    <property type="entry name" value="AAA_lid_3"/>
</dbReference>
<dbReference type="EMBL" id="AYRZ02000011">
    <property type="protein sequence ID" value="PHT67226.1"/>
    <property type="molecule type" value="Genomic_DNA"/>
</dbReference>
<evidence type="ECO:0000313" key="3">
    <source>
        <dbReference type="EMBL" id="PHT67226.1"/>
    </source>
</evidence>
<dbReference type="InterPro" id="IPR027417">
    <property type="entry name" value="P-loop_NTPase"/>
</dbReference>
<dbReference type="PANTHER" id="PTHR48470">
    <property type="entry name" value="CELL DIVISION CONTROL PROTEIN 48 C ISOFORM 1"/>
    <property type="match status" value="1"/>
</dbReference>
<dbReference type="Gene3D" id="1.10.8.60">
    <property type="match status" value="1"/>
</dbReference>
<name>A0A2G2YBV2_CAPAN</name>
<dbReference type="InterPro" id="IPR003959">
    <property type="entry name" value="ATPase_AAA_core"/>
</dbReference>
<dbReference type="Proteomes" id="UP000222542">
    <property type="component" value="Unassembled WGS sequence"/>
</dbReference>
<dbReference type="GO" id="GO:1990275">
    <property type="term" value="F:preribosome binding"/>
    <property type="evidence" value="ECO:0000318"/>
    <property type="project" value="GO_Central"/>
</dbReference>
<dbReference type="GO" id="GO:0042254">
    <property type="term" value="P:ribosome biogenesis"/>
    <property type="evidence" value="ECO:0000318"/>
    <property type="project" value="GO_Central"/>
</dbReference>
<evidence type="ECO:0000256" key="1">
    <source>
        <dbReference type="SAM" id="MobiDB-lite"/>
    </source>
</evidence>
<organism evidence="3 4">
    <name type="scientific">Capsicum annuum</name>
    <name type="common">Capsicum pepper</name>
    <dbReference type="NCBI Taxonomy" id="4072"/>
    <lineage>
        <taxon>Eukaryota</taxon>
        <taxon>Viridiplantae</taxon>
        <taxon>Streptophyta</taxon>
        <taxon>Embryophyta</taxon>
        <taxon>Tracheophyta</taxon>
        <taxon>Spermatophyta</taxon>
        <taxon>Magnoliopsida</taxon>
        <taxon>eudicotyledons</taxon>
        <taxon>Gunneridae</taxon>
        <taxon>Pentapetalae</taxon>
        <taxon>asterids</taxon>
        <taxon>lamiids</taxon>
        <taxon>Solanales</taxon>
        <taxon>Solanaceae</taxon>
        <taxon>Solanoideae</taxon>
        <taxon>Capsiceae</taxon>
        <taxon>Capsicum</taxon>
    </lineage>
</organism>
<accession>A0A2G2YBV2</accession>
<evidence type="ECO:0000259" key="2">
    <source>
        <dbReference type="SMART" id="SM00382"/>
    </source>
</evidence>
<feature type="compositionally biased region" description="Basic and acidic residues" evidence="1">
    <location>
        <begin position="12"/>
        <end position="27"/>
    </location>
</feature>
<feature type="compositionally biased region" description="Basic and acidic residues" evidence="1">
    <location>
        <begin position="148"/>
        <end position="159"/>
    </location>
</feature>
<feature type="region of interest" description="Disordered" evidence="1">
    <location>
        <begin position="1"/>
        <end position="30"/>
    </location>
</feature>
<gene>
    <name evidence="3" type="ORF">T459_26713</name>
</gene>
<comment type="caution">
    <text evidence="3">The sequence shown here is derived from an EMBL/GenBank/DDBJ whole genome shotgun (WGS) entry which is preliminary data.</text>
</comment>
<dbReference type="Pfam" id="PF17862">
    <property type="entry name" value="AAA_lid_3"/>
    <property type="match status" value="1"/>
</dbReference>